<dbReference type="InterPro" id="IPR004528">
    <property type="entry name" value="KdsB"/>
</dbReference>
<dbReference type="Pfam" id="PF02348">
    <property type="entry name" value="CTP_transf_3"/>
    <property type="match status" value="1"/>
</dbReference>
<dbReference type="SUPFAM" id="SSF53448">
    <property type="entry name" value="Nucleotide-diphospho-sugar transferases"/>
    <property type="match status" value="1"/>
</dbReference>
<keyword evidence="5" id="KW-0963">Cytoplasm</keyword>
<evidence type="ECO:0000256" key="1">
    <source>
        <dbReference type="ARBA" id="ARBA00004370"/>
    </source>
</evidence>
<dbReference type="Gene3D" id="3.90.550.10">
    <property type="entry name" value="Spore Coat Polysaccharide Biosynthesis Protein SpsA, Chain A"/>
    <property type="match status" value="1"/>
</dbReference>
<evidence type="ECO:0000256" key="2">
    <source>
        <dbReference type="ARBA" id="ARBA00022679"/>
    </source>
</evidence>
<proteinExistence type="inferred from homology"/>
<dbReference type="EMBL" id="CP015518">
    <property type="protein sequence ID" value="APG26071.1"/>
    <property type="molecule type" value="Genomic_DNA"/>
</dbReference>
<dbReference type="PANTHER" id="PTHR42866">
    <property type="entry name" value="3-DEOXY-MANNO-OCTULOSONATE CYTIDYLYLTRANSFERASE"/>
    <property type="match status" value="1"/>
</dbReference>
<dbReference type="InterPro" id="IPR003329">
    <property type="entry name" value="Cytidylyl_trans"/>
</dbReference>
<dbReference type="UniPathway" id="UPA00358">
    <property type="reaction ID" value="UER00476"/>
</dbReference>
<organism evidence="6 7">
    <name type="scientific">Syntrophotalea acetylenica</name>
    <name type="common">Pelobacter acetylenicus</name>
    <dbReference type="NCBI Taxonomy" id="29542"/>
    <lineage>
        <taxon>Bacteria</taxon>
        <taxon>Pseudomonadati</taxon>
        <taxon>Thermodesulfobacteriota</taxon>
        <taxon>Desulfuromonadia</taxon>
        <taxon>Desulfuromonadales</taxon>
        <taxon>Syntrophotaleaceae</taxon>
        <taxon>Syntrophotalea</taxon>
    </lineage>
</organism>
<dbReference type="OrthoDB" id="9815559at2"/>
<name>A0A1L3GJI1_SYNAC</name>
<comment type="catalytic activity">
    <reaction evidence="5">
        <text>3-deoxy-alpha-D-manno-oct-2-ulosonate + CTP = CMP-3-deoxy-beta-D-manno-octulosonate + diphosphate</text>
        <dbReference type="Rhea" id="RHEA:23448"/>
        <dbReference type="ChEBI" id="CHEBI:33019"/>
        <dbReference type="ChEBI" id="CHEBI:37563"/>
        <dbReference type="ChEBI" id="CHEBI:85986"/>
        <dbReference type="ChEBI" id="CHEBI:85987"/>
        <dbReference type="EC" id="2.7.7.38"/>
    </reaction>
</comment>
<dbReference type="GO" id="GO:0016020">
    <property type="term" value="C:membrane"/>
    <property type="evidence" value="ECO:0007669"/>
    <property type="project" value="UniProtKB-SubCell"/>
</dbReference>
<comment type="subcellular location">
    <subcellularLocation>
        <location evidence="5">Cytoplasm</location>
    </subcellularLocation>
    <subcellularLocation>
        <location evidence="1">Membrane</location>
    </subcellularLocation>
</comment>
<keyword evidence="7" id="KW-1185">Reference proteome</keyword>
<dbReference type="FunFam" id="3.90.550.10:FF:000011">
    <property type="entry name" value="3-deoxy-manno-octulosonate cytidylyltransferase"/>
    <property type="match status" value="1"/>
</dbReference>
<dbReference type="NCBIfam" id="NF009905">
    <property type="entry name" value="PRK13368.1"/>
    <property type="match status" value="1"/>
</dbReference>
<evidence type="ECO:0000256" key="3">
    <source>
        <dbReference type="ARBA" id="ARBA00022695"/>
    </source>
</evidence>
<comment type="function">
    <text evidence="5">Activates KDO (a required 8-carbon sugar) for incorporation into bacterial lipopolysaccharide in Gram-negative bacteria.</text>
</comment>
<dbReference type="RefSeq" id="WP_072287910.1">
    <property type="nucleotide sequence ID" value="NZ_CP015455.1"/>
</dbReference>
<evidence type="ECO:0000313" key="7">
    <source>
        <dbReference type="Proteomes" id="UP000182264"/>
    </source>
</evidence>
<keyword evidence="3 5" id="KW-0548">Nucleotidyltransferase</keyword>
<evidence type="ECO:0000313" key="6">
    <source>
        <dbReference type="EMBL" id="APG26071.1"/>
    </source>
</evidence>
<dbReference type="KEGG" id="pace:A6070_08475"/>
<dbReference type="NCBIfam" id="TIGR00466">
    <property type="entry name" value="kdsB"/>
    <property type="match status" value="1"/>
</dbReference>
<dbReference type="InterPro" id="IPR029044">
    <property type="entry name" value="Nucleotide-diphossugar_trans"/>
</dbReference>
<accession>A0A1L3GJI1</accession>
<dbReference type="AlphaFoldDB" id="A0A1L3GJI1"/>
<comment type="similarity">
    <text evidence="5">Belongs to the KdsB family.</text>
</comment>
<dbReference type="Proteomes" id="UP000182264">
    <property type="component" value="Chromosome"/>
</dbReference>
<dbReference type="EC" id="2.7.7.38" evidence="5"/>
<dbReference type="STRING" id="29542.A6070_08475"/>
<dbReference type="GO" id="GO:0033468">
    <property type="term" value="P:CMP-keto-3-deoxy-D-manno-octulosonic acid biosynthetic process"/>
    <property type="evidence" value="ECO:0007669"/>
    <property type="project" value="UniProtKB-UniRule"/>
</dbReference>
<dbReference type="HAMAP" id="MF_00057">
    <property type="entry name" value="KdsB"/>
    <property type="match status" value="1"/>
</dbReference>
<reference evidence="6 7" key="1">
    <citation type="journal article" date="2017" name="Genome Announc.">
        <title>Complete Genome Sequences of Two Acetylene-Fermenting Pelobacter acetylenicus Strains.</title>
        <authorList>
            <person name="Sutton J.M."/>
            <person name="Baesman S.M."/>
            <person name="Fierst J.L."/>
            <person name="Poret-Peterson A.T."/>
            <person name="Oremland R.S."/>
            <person name="Dunlap D.S."/>
            <person name="Akob D.M."/>
        </authorList>
    </citation>
    <scope>NUCLEOTIDE SEQUENCE [LARGE SCALE GENOMIC DNA]</scope>
    <source>
        <strain evidence="6 7">DSM 3247</strain>
    </source>
</reference>
<dbReference type="NCBIfam" id="NF003950">
    <property type="entry name" value="PRK05450.1-3"/>
    <property type="match status" value="1"/>
</dbReference>
<dbReference type="GO" id="GO:0008690">
    <property type="term" value="F:3-deoxy-manno-octulosonate cytidylyltransferase activity"/>
    <property type="evidence" value="ECO:0007669"/>
    <property type="project" value="UniProtKB-UniRule"/>
</dbReference>
<dbReference type="NCBIfam" id="NF003952">
    <property type="entry name" value="PRK05450.1-5"/>
    <property type="match status" value="1"/>
</dbReference>
<protein>
    <recommendedName>
        <fullName evidence="5">3-deoxy-manno-octulosonate cytidylyltransferase</fullName>
        <ecNumber evidence="5">2.7.7.38</ecNumber>
    </recommendedName>
    <alternativeName>
        <fullName evidence="5">CMP-2-keto-3-deoxyoctulosonic acid synthase</fullName>
        <shortName evidence="5">CKS</shortName>
        <shortName evidence="5">CMP-KDO synthase</shortName>
    </alternativeName>
</protein>
<dbReference type="GO" id="GO:0005829">
    <property type="term" value="C:cytosol"/>
    <property type="evidence" value="ECO:0007669"/>
    <property type="project" value="TreeGrafter"/>
</dbReference>
<sequence length="250" mass="27847">MSIIAVIPARFASSRFPGKPLAVILGKTMIQRVYERAAQARCIDRVVVATDDCRIAEEVRRFGGEVRMTRADHATGTDRLAEVAEGLDAQLVVNVQGDEPLIDPRMIDAVVAPLVENPNIPMGTLKTPLSTWQEYMDPNVVKVVTDGQGFALYFSRAPIPCPRDIEIQNSGSLPASVVLFRHVGLYVYRRDFLLEFARLPATPLENLEKLEQLRALEHGHPIRVVETELVSLGVDTPEDLARVEQYLLEH</sequence>
<keyword evidence="4 5" id="KW-0448">Lipopolysaccharide biosynthesis</keyword>
<evidence type="ECO:0000256" key="5">
    <source>
        <dbReference type="HAMAP-Rule" id="MF_00057"/>
    </source>
</evidence>
<comment type="pathway">
    <text evidence="5">Nucleotide-sugar biosynthesis; CMP-3-deoxy-D-manno-octulosonate biosynthesis; CMP-3-deoxy-D-manno-octulosonate from 3-deoxy-D-manno-octulosonate and CTP: step 1/1.</text>
</comment>
<keyword evidence="2 5" id="KW-0808">Transferase</keyword>
<evidence type="ECO:0000256" key="4">
    <source>
        <dbReference type="ARBA" id="ARBA00022985"/>
    </source>
</evidence>
<dbReference type="CDD" id="cd02517">
    <property type="entry name" value="CMP-KDO-Synthetase"/>
    <property type="match status" value="1"/>
</dbReference>
<dbReference type="PANTHER" id="PTHR42866:SF2">
    <property type="entry name" value="3-DEOXY-MANNO-OCTULOSONATE CYTIDYLYLTRANSFERASE, MITOCHONDRIAL"/>
    <property type="match status" value="1"/>
</dbReference>
<gene>
    <name evidence="5" type="primary">kdsB</name>
    <name evidence="6" type="ORF">A7E75_14440</name>
</gene>
<dbReference type="GO" id="GO:0009103">
    <property type="term" value="P:lipopolysaccharide biosynthetic process"/>
    <property type="evidence" value="ECO:0007669"/>
    <property type="project" value="UniProtKB-UniRule"/>
</dbReference>